<feature type="compositionally biased region" description="Basic residues" evidence="1">
    <location>
        <begin position="187"/>
        <end position="200"/>
    </location>
</feature>
<dbReference type="AlphaFoldDB" id="A0A166WJU6"/>
<evidence type="ECO:0000313" key="3">
    <source>
        <dbReference type="Proteomes" id="UP000076552"/>
    </source>
</evidence>
<feature type="non-terminal residue" evidence="2">
    <location>
        <position position="1"/>
    </location>
</feature>
<protein>
    <submittedName>
        <fullName evidence="2">Uncharacterized protein</fullName>
    </submittedName>
</protein>
<sequence>LGLGATAAHLFRQWAEELHSQAQKKAPSLGPVAWELRPARHLTYTLVRDDSITQQPWPFLTPSRTNTHLISVHPPVPSCQLCSQATFTPTTASKFSESTRVASALHCFDLPIIPIFCKSCRTLRNADTLALCRRLLRPPPCRRLRRPDLPSARPICKRQSPPLWHLLRPHHRLLLDPRHQPPPHPQPHAHRLHLRPRRGLRVPTGLPSQRPRIRLLRHRRQHHRLACRVGTLLVVPQAHARAQAPDQDIPGCSW</sequence>
<feature type="region of interest" description="Disordered" evidence="1">
    <location>
        <begin position="178"/>
        <end position="207"/>
    </location>
</feature>
<gene>
    <name evidence="2" type="ORF">CT0861_05337</name>
</gene>
<dbReference type="EMBL" id="LFIV01000021">
    <property type="protein sequence ID" value="KZL75733.1"/>
    <property type="molecule type" value="Genomic_DNA"/>
</dbReference>
<evidence type="ECO:0000256" key="1">
    <source>
        <dbReference type="SAM" id="MobiDB-lite"/>
    </source>
</evidence>
<name>A0A166WJU6_9PEZI</name>
<keyword evidence="3" id="KW-1185">Reference proteome</keyword>
<reference evidence="2 3" key="1">
    <citation type="submission" date="2015-06" db="EMBL/GenBank/DDBJ databases">
        <title>Survival trade-offs in plant roots during colonization by closely related pathogenic and mutualistic fungi.</title>
        <authorList>
            <person name="Hacquard S."/>
            <person name="Kracher B."/>
            <person name="Hiruma K."/>
            <person name="Weinman A."/>
            <person name="Muench P."/>
            <person name="Garrido Oter R."/>
            <person name="Ver Loren van Themaat E."/>
            <person name="Dallerey J.-F."/>
            <person name="Damm U."/>
            <person name="Henrissat B."/>
            <person name="Lespinet O."/>
            <person name="Thon M."/>
            <person name="Kemen E."/>
            <person name="McHardy A.C."/>
            <person name="Schulze-Lefert P."/>
            <person name="O'Connell R.J."/>
        </authorList>
    </citation>
    <scope>NUCLEOTIDE SEQUENCE [LARGE SCALE GENOMIC DNA]</scope>
    <source>
        <strain evidence="2 3">0861</strain>
    </source>
</reference>
<evidence type="ECO:0000313" key="2">
    <source>
        <dbReference type="EMBL" id="KZL75733.1"/>
    </source>
</evidence>
<proteinExistence type="predicted"/>
<organism evidence="2 3">
    <name type="scientific">Colletotrichum tofieldiae</name>
    <dbReference type="NCBI Taxonomy" id="708197"/>
    <lineage>
        <taxon>Eukaryota</taxon>
        <taxon>Fungi</taxon>
        <taxon>Dikarya</taxon>
        <taxon>Ascomycota</taxon>
        <taxon>Pezizomycotina</taxon>
        <taxon>Sordariomycetes</taxon>
        <taxon>Hypocreomycetidae</taxon>
        <taxon>Glomerellales</taxon>
        <taxon>Glomerellaceae</taxon>
        <taxon>Colletotrichum</taxon>
        <taxon>Colletotrichum spaethianum species complex</taxon>
    </lineage>
</organism>
<comment type="caution">
    <text evidence="2">The sequence shown here is derived from an EMBL/GenBank/DDBJ whole genome shotgun (WGS) entry which is preliminary data.</text>
</comment>
<accession>A0A166WJU6</accession>
<dbReference type="Proteomes" id="UP000076552">
    <property type="component" value="Unassembled WGS sequence"/>
</dbReference>